<gene>
    <name evidence="3" type="ORF">HP397_03105</name>
</gene>
<dbReference type="GO" id="GO:0032259">
    <property type="term" value="P:methylation"/>
    <property type="evidence" value="ECO:0007669"/>
    <property type="project" value="UniProtKB-KW"/>
</dbReference>
<dbReference type="InterPro" id="IPR050723">
    <property type="entry name" value="CFA/CMAS"/>
</dbReference>
<keyword evidence="3" id="KW-0489">Methyltransferase</keyword>
<evidence type="ECO:0000259" key="1">
    <source>
        <dbReference type="Pfam" id="PF10119"/>
    </source>
</evidence>
<name>A0A7Z0PFI8_9FUSO</name>
<dbReference type="AlphaFoldDB" id="A0A7Z0PFI8"/>
<dbReference type="PANTHER" id="PTHR43667:SF2">
    <property type="entry name" value="FATTY ACID C-METHYL TRANSFERASE"/>
    <property type="match status" value="1"/>
</dbReference>
<dbReference type="InterPro" id="IPR018773">
    <property type="entry name" value="MeTrfase_reg_dom_prd"/>
</dbReference>
<dbReference type="Pfam" id="PF10119">
    <property type="entry name" value="MethyTransf_Reg"/>
    <property type="match status" value="1"/>
</dbReference>
<dbReference type="Proteomes" id="UP000526184">
    <property type="component" value="Unassembled WGS sequence"/>
</dbReference>
<accession>A0A7Z0PFI8</accession>
<proteinExistence type="predicted"/>
<dbReference type="SUPFAM" id="SSF53335">
    <property type="entry name" value="S-adenosyl-L-methionine-dependent methyltransferases"/>
    <property type="match status" value="1"/>
</dbReference>
<organism evidence="3 4">
    <name type="scientific">Streptobacillus felis</name>
    <dbReference type="NCBI Taxonomy" id="1384509"/>
    <lineage>
        <taxon>Bacteria</taxon>
        <taxon>Fusobacteriati</taxon>
        <taxon>Fusobacteriota</taxon>
        <taxon>Fusobacteriia</taxon>
        <taxon>Fusobacteriales</taxon>
        <taxon>Leptotrichiaceae</taxon>
        <taxon>Streptobacillus</taxon>
    </lineage>
</organism>
<evidence type="ECO:0000259" key="2">
    <source>
        <dbReference type="Pfam" id="PF13847"/>
    </source>
</evidence>
<dbReference type="InterPro" id="IPR025714">
    <property type="entry name" value="Methyltranfer_dom"/>
</dbReference>
<dbReference type="EMBL" id="JABMKT010000012">
    <property type="protein sequence ID" value="NYV27813.1"/>
    <property type="molecule type" value="Genomic_DNA"/>
</dbReference>
<keyword evidence="4" id="KW-1185">Reference proteome</keyword>
<evidence type="ECO:0000313" key="3">
    <source>
        <dbReference type="EMBL" id="NYV27813.1"/>
    </source>
</evidence>
<dbReference type="GO" id="GO:0008168">
    <property type="term" value="F:methyltransferase activity"/>
    <property type="evidence" value="ECO:0007669"/>
    <property type="project" value="UniProtKB-KW"/>
</dbReference>
<dbReference type="InterPro" id="IPR029063">
    <property type="entry name" value="SAM-dependent_MTases_sf"/>
</dbReference>
<feature type="domain" description="Methyltransferase" evidence="2">
    <location>
        <begin position="45"/>
        <end position="151"/>
    </location>
</feature>
<evidence type="ECO:0000313" key="4">
    <source>
        <dbReference type="Proteomes" id="UP000526184"/>
    </source>
</evidence>
<sequence>MDNIKEVEKTYDTIPYISKSFKKCQPIHLKTMMRMLGFETPKLLNSRVLEIGCSFGGNIIPMAIAYPNFEVIGLDLSKVQIDEGNEIIKKIGLKNIKLYHKNILEYDNEFGKFDYIICHGVFSWVPDEVKEAILRVIKSSLTETGVAVISYNTYPGWKRIDVARDLMLFSIDNLVDRSLEVNEKDKVEMGKNAIRFYLNNSIVDKNMKDVLENLLDKDTHYIYHEYFEKYNDPIYLYQFSKMLEKHGLIHVVDSSISNSFPNFNNEVKSAINNECGDNRLAKEQYYDFLRNTQFRTSIITHSNNTSKINLTDNIYLTDLDDIYVRGLYVKEEESWKYGNRNINGNNEEIFNYLTKIYPKNVQIKTLVEKFGNENYKSIFSLIYNEEIEFDISPRGEKIYNKFGKNYLNYLKYYLEDNSKITFSNYKGEIIDISDYFKVIIDFLDTDDINSIKVKIIEKFEDGSLVSNGDKSYDELADYIIDNIKNLINFFEFYK</sequence>
<dbReference type="Gene3D" id="3.40.50.150">
    <property type="entry name" value="Vaccinia Virus protein VP39"/>
    <property type="match status" value="1"/>
</dbReference>
<feature type="domain" description="Methyltransferase regulatory" evidence="1">
    <location>
        <begin position="219"/>
        <end position="301"/>
    </location>
</feature>
<reference evidence="3 4" key="1">
    <citation type="submission" date="2020-05" db="EMBL/GenBank/DDBJ databases">
        <title>Streptobacillus felis strain LHL191014123.</title>
        <authorList>
            <person name="Fawzy A."/>
            <person name="Rau J."/>
            <person name="Risse K."/>
            <person name="Schauerte N."/>
            <person name="Geiger C."/>
            <person name="Blom J."/>
            <person name="Imirzalioglu C."/>
            <person name="Falgenhauer J."/>
            <person name="Bach A."/>
            <person name="Herden C."/>
            <person name="Eisenberg T."/>
        </authorList>
    </citation>
    <scope>NUCLEOTIDE SEQUENCE [LARGE SCALE GENOMIC DNA]</scope>
    <source>
        <strain evidence="3 4">LHL191014123</strain>
    </source>
</reference>
<dbReference type="CDD" id="cd02440">
    <property type="entry name" value="AdoMet_MTases"/>
    <property type="match status" value="1"/>
</dbReference>
<dbReference type="Pfam" id="PF13847">
    <property type="entry name" value="Methyltransf_31"/>
    <property type="match status" value="1"/>
</dbReference>
<dbReference type="PANTHER" id="PTHR43667">
    <property type="entry name" value="CYCLOPROPANE-FATTY-ACYL-PHOSPHOLIPID SYNTHASE"/>
    <property type="match status" value="1"/>
</dbReference>
<comment type="caution">
    <text evidence="3">The sequence shown here is derived from an EMBL/GenBank/DDBJ whole genome shotgun (WGS) entry which is preliminary data.</text>
</comment>
<keyword evidence="3" id="KW-0808">Transferase</keyword>
<protein>
    <submittedName>
        <fullName evidence="3">Methyltransferase regulatory domain-containing protein</fullName>
    </submittedName>
</protein>